<dbReference type="InterPro" id="IPR027385">
    <property type="entry name" value="Beta-barrel_OMP"/>
</dbReference>
<dbReference type="SUPFAM" id="SSF56925">
    <property type="entry name" value="OMPA-like"/>
    <property type="match status" value="1"/>
</dbReference>
<feature type="chain" id="PRO_5023018939" evidence="2">
    <location>
        <begin position="25"/>
        <end position="265"/>
    </location>
</feature>
<dbReference type="Proteomes" id="UP000323258">
    <property type="component" value="Unassembled WGS sequence"/>
</dbReference>
<feature type="domain" description="Outer membrane protein beta-barrel" evidence="3">
    <location>
        <begin position="11"/>
        <end position="262"/>
    </location>
</feature>
<protein>
    <submittedName>
        <fullName evidence="4">Porin family protein</fullName>
    </submittedName>
</protein>
<comment type="caution">
    <text evidence="4">The sequence shown here is derived from an EMBL/GenBank/DDBJ whole genome shotgun (WGS) entry which is preliminary data.</text>
</comment>
<organism evidence="4 5">
    <name type="scientific">Neoaquamicrobium microcysteis</name>
    <dbReference type="NCBI Taxonomy" id="2682781"/>
    <lineage>
        <taxon>Bacteria</taxon>
        <taxon>Pseudomonadati</taxon>
        <taxon>Pseudomonadota</taxon>
        <taxon>Alphaproteobacteria</taxon>
        <taxon>Hyphomicrobiales</taxon>
        <taxon>Phyllobacteriaceae</taxon>
        <taxon>Neoaquamicrobium</taxon>
    </lineage>
</organism>
<dbReference type="EMBL" id="VSZS01000055">
    <property type="protein sequence ID" value="TYR34651.1"/>
    <property type="molecule type" value="Genomic_DNA"/>
</dbReference>
<keyword evidence="1 2" id="KW-0732">Signal</keyword>
<dbReference type="Pfam" id="PF13505">
    <property type="entry name" value="OMP_b-brl"/>
    <property type="match status" value="1"/>
</dbReference>
<evidence type="ECO:0000313" key="4">
    <source>
        <dbReference type="EMBL" id="TYR34651.1"/>
    </source>
</evidence>
<accession>A0A5D4H0U3</accession>
<evidence type="ECO:0000313" key="5">
    <source>
        <dbReference type="Proteomes" id="UP000323258"/>
    </source>
</evidence>
<dbReference type="RefSeq" id="WP_148913543.1">
    <property type="nucleotide sequence ID" value="NZ_VSZS01000055.1"/>
</dbReference>
<dbReference type="AlphaFoldDB" id="A0A5D4H0U3"/>
<proteinExistence type="predicted"/>
<keyword evidence="5" id="KW-1185">Reference proteome</keyword>
<dbReference type="Gene3D" id="2.40.160.20">
    <property type="match status" value="1"/>
</dbReference>
<reference evidence="4 5" key="2">
    <citation type="submission" date="2019-09" db="EMBL/GenBank/DDBJ databases">
        <title>Mesorhizobium sp. MaA-C15 isolated from Microcystis aeruginosa.</title>
        <authorList>
            <person name="Jeong S.E."/>
            <person name="Jin H.M."/>
            <person name="Jeon C.O."/>
        </authorList>
    </citation>
    <scope>NUCLEOTIDE SEQUENCE [LARGE SCALE GENOMIC DNA]</scope>
    <source>
        <strain evidence="4 5">MaA-C15</strain>
    </source>
</reference>
<feature type="signal peptide" evidence="2">
    <location>
        <begin position="1"/>
        <end position="24"/>
    </location>
</feature>
<dbReference type="OrthoDB" id="5643626at2"/>
<evidence type="ECO:0000256" key="2">
    <source>
        <dbReference type="SAM" id="SignalP"/>
    </source>
</evidence>
<reference evidence="4 5" key="1">
    <citation type="submission" date="2019-08" db="EMBL/GenBank/DDBJ databases">
        <authorList>
            <person name="Seo Y.L."/>
        </authorList>
    </citation>
    <scope>NUCLEOTIDE SEQUENCE [LARGE SCALE GENOMIC DNA]</scope>
    <source>
        <strain evidence="4 5">MaA-C15</strain>
    </source>
</reference>
<gene>
    <name evidence="4" type="ORF">FY036_04670</name>
</gene>
<name>A0A5D4H0U3_9HYPH</name>
<dbReference type="InterPro" id="IPR011250">
    <property type="entry name" value="OMP/PagP_B-barrel"/>
</dbReference>
<evidence type="ECO:0000256" key="1">
    <source>
        <dbReference type="ARBA" id="ARBA00022729"/>
    </source>
</evidence>
<sequence length="265" mass="28979">MQKFLMPLAAGAALLVAAAMPAAAADLYEPPIIEYEPEPIPSFGGWYLRGHIGMSNQRVDSLYNVLFDNFGPDNEFTIVDKNFEAGPTFGIGAGYQVSRHLRVDGIVEYRGETGFHGLDTWIDDAGNNRFNNYTGKKSEWLLMANAYADLGDFHGFVPYVGAGIGASRVTIHSFRDAGIDPSGAPTLAYADAASKWNLAWALHAGVGFKATDRMTIDLGYSFLHLGDGRTGDIITYDGQNDIDNPMHFRDITSHDFKLGVRYALN</sequence>
<evidence type="ECO:0000259" key="3">
    <source>
        <dbReference type="Pfam" id="PF13505"/>
    </source>
</evidence>